<proteinExistence type="predicted"/>
<dbReference type="EMBL" id="VULT01000008">
    <property type="protein sequence ID" value="MSS17384.1"/>
    <property type="molecule type" value="Genomic_DNA"/>
</dbReference>
<dbReference type="PROSITE" id="PS51178">
    <property type="entry name" value="PASTA"/>
    <property type="match status" value="1"/>
</dbReference>
<dbReference type="CDD" id="cd06577">
    <property type="entry name" value="PASTA_pknB"/>
    <property type="match status" value="1"/>
</dbReference>
<keyword evidence="1" id="KW-1133">Transmembrane helix</keyword>
<dbReference type="InterPro" id="IPR005543">
    <property type="entry name" value="PASTA_dom"/>
</dbReference>
<evidence type="ECO:0000313" key="4">
    <source>
        <dbReference type="Proteomes" id="UP000483362"/>
    </source>
</evidence>
<accession>A0A6L5XEH2</accession>
<keyword evidence="1" id="KW-0472">Membrane</keyword>
<feature type="domain" description="PASTA" evidence="2">
    <location>
        <begin position="44"/>
        <end position="109"/>
    </location>
</feature>
<protein>
    <submittedName>
        <fullName evidence="3">PASTA domain-containing protein</fullName>
    </submittedName>
</protein>
<comment type="caution">
    <text evidence="3">The sequence shown here is derived from an EMBL/GenBank/DDBJ whole genome shotgun (WGS) entry which is preliminary data.</text>
</comment>
<keyword evidence="4" id="KW-1185">Reference proteome</keyword>
<dbReference type="PROSITE" id="PS51257">
    <property type="entry name" value="PROKAR_LIPOPROTEIN"/>
    <property type="match status" value="1"/>
</dbReference>
<dbReference type="AlphaFoldDB" id="A0A6L5XEH2"/>
<dbReference type="RefSeq" id="WP_154326718.1">
    <property type="nucleotide sequence ID" value="NZ_JAQXVI010000072.1"/>
</dbReference>
<dbReference type="Proteomes" id="UP000483362">
    <property type="component" value="Unassembled WGS sequence"/>
</dbReference>
<sequence>MKYNPLDTFMAKHPVLSNFILAIIVFLAGCYASLLLLDVFTVHGQEVKVPDVRFRPLAQATEMLDQAGLSYEIDSIYNEDFKPGIVIDQTPTAESMVKSTRTVYLTVNMTCPPMVELPRELTELPGADGVTLLQSLGFRNITVDTIPSDKADLILQISVNGHKVAVGTKAAVNARVTLSVGAGNMDVPEYDPLGPVLRDSLIRQQIRKGTIQLEQDSDQISPHIVY</sequence>
<evidence type="ECO:0000259" key="2">
    <source>
        <dbReference type="PROSITE" id="PS51178"/>
    </source>
</evidence>
<name>A0A6L5XEH2_9BACT</name>
<gene>
    <name evidence="3" type="ORF">FYJ29_06375</name>
</gene>
<dbReference type="Pfam" id="PF03793">
    <property type="entry name" value="PASTA"/>
    <property type="match status" value="1"/>
</dbReference>
<reference evidence="3 4" key="1">
    <citation type="submission" date="2019-08" db="EMBL/GenBank/DDBJ databases">
        <title>In-depth cultivation of the pig gut microbiome towards novel bacterial diversity and tailored functional studies.</title>
        <authorList>
            <person name="Wylensek D."/>
            <person name="Hitch T.C.A."/>
            <person name="Clavel T."/>
        </authorList>
    </citation>
    <scope>NUCLEOTIDE SEQUENCE [LARGE SCALE GENOMIC DNA]</scope>
    <source>
        <strain evidence="3 4">Oil-RF-744-WCA-WT-10</strain>
    </source>
</reference>
<evidence type="ECO:0000313" key="3">
    <source>
        <dbReference type="EMBL" id="MSS17384.1"/>
    </source>
</evidence>
<dbReference type="Gene3D" id="3.30.10.20">
    <property type="match status" value="1"/>
</dbReference>
<keyword evidence="1" id="KW-0812">Transmembrane</keyword>
<dbReference type="SMART" id="SM00740">
    <property type="entry name" value="PASTA"/>
    <property type="match status" value="1"/>
</dbReference>
<feature type="transmembrane region" description="Helical" evidence="1">
    <location>
        <begin position="20"/>
        <end position="40"/>
    </location>
</feature>
<evidence type="ECO:0000256" key="1">
    <source>
        <dbReference type="SAM" id="Phobius"/>
    </source>
</evidence>
<organism evidence="3 4">
    <name type="scientific">Sodaliphilus pleomorphus</name>
    <dbReference type="NCBI Taxonomy" id="2606626"/>
    <lineage>
        <taxon>Bacteria</taxon>
        <taxon>Pseudomonadati</taxon>
        <taxon>Bacteroidota</taxon>
        <taxon>Bacteroidia</taxon>
        <taxon>Bacteroidales</taxon>
        <taxon>Muribaculaceae</taxon>
        <taxon>Sodaliphilus</taxon>
    </lineage>
</organism>